<dbReference type="Pfam" id="PF00990">
    <property type="entry name" value="GGDEF"/>
    <property type="match status" value="1"/>
</dbReference>
<dbReference type="SMART" id="SM00267">
    <property type="entry name" value="GGDEF"/>
    <property type="match status" value="1"/>
</dbReference>
<evidence type="ECO:0000259" key="1">
    <source>
        <dbReference type="PROSITE" id="PS50887"/>
    </source>
</evidence>
<dbReference type="InterPro" id="IPR043128">
    <property type="entry name" value="Rev_trsase/Diguanyl_cyclase"/>
</dbReference>
<dbReference type="InterPro" id="IPR029016">
    <property type="entry name" value="GAF-like_dom_sf"/>
</dbReference>
<dbReference type="InterPro" id="IPR050469">
    <property type="entry name" value="Diguanylate_Cyclase"/>
</dbReference>
<dbReference type="SMART" id="SM00065">
    <property type="entry name" value="GAF"/>
    <property type="match status" value="1"/>
</dbReference>
<dbReference type="GO" id="GO:0052621">
    <property type="term" value="F:diguanylate cyclase activity"/>
    <property type="evidence" value="ECO:0007669"/>
    <property type="project" value="TreeGrafter"/>
</dbReference>
<gene>
    <name evidence="2" type="ORF">C7H19_06870</name>
</gene>
<protein>
    <submittedName>
        <fullName evidence="2">Sensor domain-containing diguanylate cyclase</fullName>
    </submittedName>
</protein>
<dbReference type="SUPFAM" id="SSF55073">
    <property type="entry name" value="Nucleotide cyclase"/>
    <property type="match status" value="1"/>
</dbReference>
<reference evidence="2 3" key="2">
    <citation type="submission" date="2018-03" db="EMBL/GenBank/DDBJ databases">
        <authorList>
            <person name="Keele B.F."/>
        </authorList>
    </citation>
    <scope>NUCLEOTIDE SEQUENCE [LARGE SCALE GENOMIC DNA]</scope>
    <source>
        <strain evidence="2 3">CCALA 016</strain>
    </source>
</reference>
<dbReference type="PANTHER" id="PTHR45138">
    <property type="entry name" value="REGULATORY COMPONENTS OF SENSORY TRANSDUCTION SYSTEM"/>
    <property type="match status" value="1"/>
</dbReference>
<dbReference type="AlphaFoldDB" id="A0A2T1M0J1"/>
<proteinExistence type="predicted"/>
<dbReference type="Gene3D" id="3.30.70.270">
    <property type="match status" value="1"/>
</dbReference>
<dbReference type="InterPro" id="IPR003018">
    <property type="entry name" value="GAF"/>
</dbReference>
<accession>A0A2T1M0J1</accession>
<dbReference type="InterPro" id="IPR029787">
    <property type="entry name" value="Nucleotide_cyclase"/>
</dbReference>
<keyword evidence="3" id="KW-1185">Reference proteome</keyword>
<name>A0A2T1M0J1_9CHRO</name>
<dbReference type="InterPro" id="IPR000160">
    <property type="entry name" value="GGDEF_dom"/>
</dbReference>
<dbReference type="SUPFAM" id="SSF55781">
    <property type="entry name" value="GAF domain-like"/>
    <property type="match status" value="1"/>
</dbReference>
<dbReference type="RefSeq" id="WP_106456153.1">
    <property type="nucleotide sequence ID" value="NZ_PXOH01000005.1"/>
</dbReference>
<dbReference type="PROSITE" id="PS50887">
    <property type="entry name" value="GGDEF"/>
    <property type="match status" value="1"/>
</dbReference>
<reference evidence="2 3" key="1">
    <citation type="submission" date="2018-03" db="EMBL/GenBank/DDBJ databases">
        <title>The ancient ancestry and fast evolution of plastids.</title>
        <authorList>
            <person name="Moore K.R."/>
            <person name="Magnabosco C."/>
            <person name="Momper L."/>
            <person name="Gold D.A."/>
            <person name="Bosak T."/>
            <person name="Fournier G.P."/>
        </authorList>
    </citation>
    <scope>NUCLEOTIDE SEQUENCE [LARGE SCALE GENOMIC DNA]</scope>
    <source>
        <strain evidence="2 3">CCALA 016</strain>
    </source>
</reference>
<dbReference type="OrthoDB" id="9812358at2"/>
<dbReference type="Gene3D" id="3.30.450.40">
    <property type="match status" value="1"/>
</dbReference>
<comment type="caution">
    <text evidence="2">The sequence shown here is derived from an EMBL/GenBank/DDBJ whole genome shotgun (WGS) entry which is preliminary data.</text>
</comment>
<dbReference type="EMBL" id="PXOH01000005">
    <property type="protein sequence ID" value="PSF38188.1"/>
    <property type="molecule type" value="Genomic_DNA"/>
</dbReference>
<dbReference type="Proteomes" id="UP000239001">
    <property type="component" value="Unassembled WGS sequence"/>
</dbReference>
<feature type="domain" description="GGDEF" evidence="1">
    <location>
        <begin position="196"/>
        <end position="316"/>
    </location>
</feature>
<sequence length="316" mass="34731">MMDIYPYPDFSTASVEVLKYLSQRLNFNLWMVTRTEGSDWIVLKAEDHGYGVKEGTVFRWADSFCSQMVAGRGPRIAPCASAVPAYAATPIAQQVTIGAYVGIPLLLESGALFGTLCAIDPSPQSQAIAAELPLIELLARLLCSLLDNDLKLTEQIRRTERAKVEAMTDVLTGIYNRRGWEQLLTAEENRCRSYGNSACVVSIDLDDLKKVNDTYGHASGDILIRNAAQIIKSTIRKQDIVARIGGDEFVILLVDAGCEDGSIIVERLHTQLFTQGVRASIGLAFRNPSLGLGNAWQEADQAMYICKRSHKGMLRG</sequence>
<dbReference type="CDD" id="cd01949">
    <property type="entry name" value="GGDEF"/>
    <property type="match status" value="1"/>
</dbReference>
<dbReference type="NCBIfam" id="TIGR00254">
    <property type="entry name" value="GGDEF"/>
    <property type="match status" value="1"/>
</dbReference>
<dbReference type="PANTHER" id="PTHR45138:SF9">
    <property type="entry name" value="DIGUANYLATE CYCLASE DGCM-RELATED"/>
    <property type="match status" value="1"/>
</dbReference>
<organism evidence="2 3">
    <name type="scientific">Aphanothece hegewaldii CCALA 016</name>
    <dbReference type="NCBI Taxonomy" id="2107694"/>
    <lineage>
        <taxon>Bacteria</taxon>
        <taxon>Bacillati</taxon>
        <taxon>Cyanobacteriota</taxon>
        <taxon>Cyanophyceae</taxon>
        <taxon>Oscillatoriophycideae</taxon>
        <taxon>Chroococcales</taxon>
        <taxon>Aphanothecaceae</taxon>
        <taxon>Aphanothece</taxon>
    </lineage>
</organism>
<evidence type="ECO:0000313" key="3">
    <source>
        <dbReference type="Proteomes" id="UP000239001"/>
    </source>
</evidence>
<evidence type="ECO:0000313" key="2">
    <source>
        <dbReference type="EMBL" id="PSF38188.1"/>
    </source>
</evidence>